<dbReference type="Proteomes" id="UP000053429">
    <property type="component" value="Unassembled WGS sequence"/>
</dbReference>
<protein>
    <recommendedName>
        <fullName evidence="3">Serine peptidase</fullName>
    </recommendedName>
</protein>
<evidence type="ECO:0000313" key="2">
    <source>
        <dbReference type="Proteomes" id="UP000053429"/>
    </source>
</evidence>
<proteinExistence type="predicted"/>
<name>A0A101U1R2_9ACTN</name>
<evidence type="ECO:0008006" key="3">
    <source>
        <dbReference type="Google" id="ProtNLM"/>
    </source>
</evidence>
<dbReference type="InterPro" id="IPR029058">
    <property type="entry name" value="AB_hydrolase_fold"/>
</dbReference>
<comment type="caution">
    <text evidence="1">The sequence shown here is derived from an EMBL/GenBank/DDBJ whole genome shotgun (WGS) entry which is preliminary data.</text>
</comment>
<reference evidence="1 2" key="1">
    <citation type="submission" date="2015-10" db="EMBL/GenBank/DDBJ databases">
        <title>Draft genome sequence of Streptomyces caeruleatus NRRL B-24802, type strain for the species Streptomyces caeruleatus.</title>
        <authorList>
            <person name="Ruckert C."/>
            <person name="Winkler A."/>
            <person name="Kalinowski J."/>
            <person name="Kampfer P."/>
            <person name="Glaeser S."/>
        </authorList>
    </citation>
    <scope>NUCLEOTIDE SEQUENCE [LARGE SCALE GENOMIC DNA]</scope>
    <source>
        <strain evidence="1 2">NRRL B-24802</strain>
    </source>
</reference>
<dbReference type="EMBL" id="LMWY01000024">
    <property type="protein sequence ID" value="KUO02491.1"/>
    <property type="molecule type" value="Genomic_DNA"/>
</dbReference>
<accession>A0A101U1R2</accession>
<dbReference type="Gene3D" id="3.40.50.1820">
    <property type="entry name" value="alpha/beta hydrolase"/>
    <property type="match status" value="1"/>
</dbReference>
<dbReference type="RefSeq" id="WP_062720752.1">
    <property type="nucleotide sequence ID" value="NZ_KQ948930.1"/>
</dbReference>
<dbReference type="STRING" id="661399.AQJ67_21900"/>
<keyword evidence="2" id="KW-1185">Reference proteome</keyword>
<evidence type="ECO:0000313" key="1">
    <source>
        <dbReference type="EMBL" id="KUO02491.1"/>
    </source>
</evidence>
<organism evidence="1 2">
    <name type="scientific">Streptomyces caeruleatus</name>
    <dbReference type="NCBI Taxonomy" id="661399"/>
    <lineage>
        <taxon>Bacteria</taxon>
        <taxon>Bacillati</taxon>
        <taxon>Actinomycetota</taxon>
        <taxon>Actinomycetes</taxon>
        <taxon>Kitasatosporales</taxon>
        <taxon>Streptomycetaceae</taxon>
        <taxon>Streptomyces</taxon>
    </lineage>
</organism>
<sequence length="289" mass="31269">MTSIVLVHGIFNYVRKATPDEAAARRVSDCRPRLAESLSKWAVDVPDMTMAYYADLLRRNAPGEPQSFQQPEGFDDLSAAERSEVAAWLAAAGADMPADPQNVGLAPLRQMLGWLVDERGGVLTAAVREQTIGRLERTLVANLREVEAYTTWPERRRLVRERVSGVIRREKPAVVIAHSLGAYVTYETLHAYPDLEVDLLVTVGSPLRVPALARRLEPALRAGRGAKPSGLARWVNIAGAGDLVAVPPKLGRVFPVDDDAVCDTGLGVHGFGGYLANGLLAAAITPYVT</sequence>
<dbReference type="SUPFAM" id="SSF53474">
    <property type="entry name" value="alpha/beta-Hydrolases"/>
    <property type="match status" value="1"/>
</dbReference>
<dbReference type="OrthoDB" id="3483116at2"/>
<dbReference type="AlphaFoldDB" id="A0A101U1R2"/>
<gene>
    <name evidence="1" type="ORF">AQJ67_21900</name>
</gene>